<proteinExistence type="predicted"/>
<dbReference type="Proteomes" id="UP001571476">
    <property type="component" value="Unassembled WGS sequence"/>
</dbReference>
<protein>
    <submittedName>
        <fullName evidence="1">Uncharacterized protein</fullName>
    </submittedName>
</protein>
<evidence type="ECO:0000313" key="2">
    <source>
        <dbReference type="Proteomes" id="UP001571476"/>
    </source>
</evidence>
<reference evidence="1 2" key="1">
    <citation type="submission" date="2024-08" db="EMBL/GenBank/DDBJ databases">
        <title>Genome sequence of Streptomyces aureus CACIA-1.46HGO.</title>
        <authorList>
            <person name="Evangelista-Martinez Z."/>
        </authorList>
    </citation>
    <scope>NUCLEOTIDE SEQUENCE [LARGE SCALE GENOMIC DNA]</scope>
    <source>
        <strain evidence="1 2">CACIA-1.46HGO</strain>
    </source>
</reference>
<name>A0ABV4SHR7_9ACTN</name>
<keyword evidence="2" id="KW-1185">Reference proteome</keyword>
<evidence type="ECO:0000313" key="1">
    <source>
        <dbReference type="EMBL" id="MFA3837987.1"/>
    </source>
</evidence>
<sequence>MGHAIKHDRKGRAKRGKDCRRCHGYGKRLRVGRRLYNLWLRIYREGQTDPATTSAHPFAKKG</sequence>
<dbReference type="RefSeq" id="WP_372563312.1">
    <property type="nucleotide sequence ID" value="NZ_JBGOSP010000008.1"/>
</dbReference>
<dbReference type="EMBL" id="JBGOSP010000008">
    <property type="protein sequence ID" value="MFA3837987.1"/>
    <property type="molecule type" value="Genomic_DNA"/>
</dbReference>
<comment type="caution">
    <text evidence="1">The sequence shown here is derived from an EMBL/GenBank/DDBJ whole genome shotgun (WGS) entry which is preliminary data.</text>
</comment>
<accession>A0ABV4SHR7</accession>
<gene>
    <name evidence="1" type="ORF">ACEG43_17755</name>
</gene>
<organism evidence="1 2">
    <name type="scientific">Streptomyces aureus</name>
    <dbReference type="NCBI Taxonomy" id="193461"/>
    <lineage>
        <taxon>Bacteria</taxon>
        <taxon>Bacillati</taxon>
        <taxon>Actinomycetota</taxon>
        <taxon>Actinomycetes</taxon>
        <taxon>Kitasatosporales</taxon>
        <taxon>Streptomycetaceae</taxon>
        <taxon>Streptomyces</taxon>
    </lineage>
</organism>